<comment type="catalytic activity">
    <reaction evidence="4">
        <text>beta-D-fructose 1,6-bisphosphate + H2O = beta-D-fructose 6-phosphate + phosphate</text>
        <dbReference type="Rhea" id="RHEA:11064"/>
        <dbReference type="ChEBI" id="CHEBI:15377"/>
        <dbReference type="ChEBI" id="CHEBI:32966"/>
        <dbReference type="ChEBI" id="CHEBI:43474"/>
        <dbReference type="ChEBI" id="CHEBI:57634"/>
        <dbReference type="EC" id="3.1.3.11"/>
    </reaction>
</comment>
<dbReference type="InterPro" id="IPR009164">
    <property type="entry name" value="FBPtase_class3"/>
</dbReference>
<keyword evidence="6" id="KW-1185">Reference proteome</keyword>
<comment type="pathway">
    <text evidence="4">Carbohydrate biosynthesis; gluconeogenesis.</text>
</comment>
<organism evidence="5 6">
    <name type="scientific">Romboutsia weinsteinii</name>
    <dbReference type="NCBI Taxonomy" id="2020949"/>
    <lineage>
        <taxon>Bacteria</taxon>
        <taxon>Bacillati</taxon>
        <taxon>Bacillota</taxon>
        <taxon>Clostridia</taxon>
        <taxon>Peptostreptococcales</taxon>
        <taxon>Peptostreptococcaceae</taxon>
        <taxon>Romboutsia</taxon>
    </lineage>
</organism>
<dbReference type="OrthoDB" id="9779903at2"/>
<protein>
    <recommendedName>
        <fullName evidence="4">Fructose-1,6-bisphosphatase class 3</fullName>
        <shortName evidence="4">FBPase class 3</shortName>
        <ecNumber evidence="4">3.1.3.11</ecNumber>
    </recommendedName>
    <alternativeName>
        <fullName evidence="4">D-fructose-1,6-bisphosphate 1-phosphohydrolase class 3</fullName>
    </alternativeName>
</protein>
<proteinExistence type="inferred from homology"/>
<evidence type="ECO:0000256" key="3">
    <source>
        <dbReference type="ARBA" id="ARBA00023277"/>
    </source>
</evidence>
<keyword evidence="2 4" id="KW-0464">Manganese</keyword>
<dbReference type="InterPro" id="IPR029052">
    <property type="entry name" value="Metallo-depent_PP-like"/>
</dbReference>
<dbReference type="EC" id="3.1.3.11" evidence="4"/>
<name>A0A371J845_9FIRM</name>
<dbReference type="GO" id="GO:0006094">
    <property type="term" value="P:gluconeogenesis"/>
    <property type="evidence" value="ECO:0007669"/>
    <property type="project" value="UniProtKB-UniRule"/>
</dbReference>
<dbReference type="EMBL" id="NOJY02000004">
    <property type="protein sequence ID" value="RDY28951.1"/>
    <property type="molecule type" value="Genomic_DNA"/>
</dbReference>
<comment type="caution">
    <text evidence="5">The sequence shown here is derived from an EMBL/GenBank/DDBJ whole genome shotgun (WGS) entry which is preliminary data.</text>
</comment>
<evidence type="ECO:0000256" key="4">
    <source>
        <dbReference type="HAMAP-Rule" id="MF_01854"/>
    </source>
</evidence>
<comment type="cofactor">
    <cofactor evidence="4">
        <name>Mn(2+)</name>
        <dbReference type="ChEBI" id="CHEBI:29035"/>
    </cofactor>
</comment>
<evidence type="ECO:0000256" key="1">
    <source>
        <dbReference type="ARBA" id="ARBA00022801"/>
    </source>
</evidence>
<dbReference type="UniPathway" id="UPA00138"/>
<dbReference type="GO" id="GO:0042132">
    <property type="term" value="F:fructose 1,6-bisphosphate 1-phosphatase activity"/>
    <property type="evidence" value="ECO:0007669"/>
    <property type="project" value="UniProtKB-UniRule"/>
</dbReference>
<accession>A0A371J845</accession>
<dbReference type="RefSeq" id="WP_094368703.1">
    <property type="nucleotide sequence ID" value="NZ_NOJY02000004.1"/>
</dbReference>
<dbReference type="Pfam" id="PF06874">
    <property type="entry name" value="FBPase_2"/>
    <property type="match status" value="1"/>
</dbReference>
<comment type="similarity">
    <text evidence="4">Belongs to the FBPase class 3 family.</text>
</comment>
<gene>
    <name evidence="4" type="primary">fbp</name>
    <name evidence="5" type="ORF">CHL78_003245</name>
</gene>
<evidence type="ECO:0000313" key="6">
    <source>
        <dbReference type="Proteomes" id="UP000215694"/>
    </source>
</evidence>
<keyword evidence="3 4" id="KW-0119">Carbohydrate metabolism</keyword>
<evidence type="ECO:0000256" key="2">
    <source>
        <dbReference type="ARBA" id="ARBA00023211"/>
    </source>
</evidence>
<evidence type="ECO:0000313" key="5">
    <source>
        <dbReference type="EMBL" id="RDY28951.1"/>
    </source>
</evidence>
<sequence length="661" mass="75991">MKNLSNITDEEIESKLKYLKLLSKQYPNISKTCTEIVNLEAILHLPKGTEHFLTDIHGEHEPFVHVLKNGSGVIKRKIEEIFGNSLRESEKRSLATLVYYPEQKLEIVIKEEESMDDWYRINLYRLIQLCGHASSKYTRSKVRKLLPEDFRYVIEELLHEDINGTHKQEYYESIISTLIDIDRAKDFIITISKAIQRLVVDKLHILGDIYDRGPRPDIIVDKLMDYHSVDIQWGNHDILWMGAAAGEKTCIANALRISARYSNLDIVEDIYGINLLPLATFALNVYKDDPCEAFMPKESGEDVSTTEKSLIAKMHKAISIIQFKLEGKIINRRPEFCMDHRIMPTKINYEDGAITLKGKTYKLKDTNFPTIDPKDPCKLTDEENIVIDKIASSFRNSEKLQKHITFLFSKGSMYLACNSNILFHACIPLNEDGSFKSMKIKGIEYKGRRLLEKMEAIAREGYFYKKNTPEKTYGMDMMWYLWTGSVSPLFGKDDMTTFERYFVADKSTHKENKNPYFKLRDNEDMCDMIIKEFGLDPDESHIINGHMPVEEKKGESPIKSGGKLLVIDGGFSKAYQNKTGLAGYTLIYNSQSLQLVSHQPFTSAEAAIVEESDILSTTTVVEHKVNRRRVMDTDIGIEIKHQIDDLKLLLLAYRKGLIKED</sequence>
<dbReference type="PIRSF" id="PIRSF000906">
    <property type="entry name" value="FBPtase_Bacill"/>
    <property type="match status" value="1"/>
</dbReference>
<keyword evidence="1 4" id="KW-0378">Hydrolase</keyword>
<dbReference type="HAMAP" id="MF_01854">
    <property type="entry name" value="FBPase_class3"/>
    <property type="match status" value="1"/>
</dbReference>
<reference evidence="5 6" key="1">
    <citation type="journal article" date="2017" name="Genome Announc.">
        <title>Draft Genome Sequence of Romboutsia weinsteinii sp. nov. Strain CCRI-19649(T) Isolated from Surface Water.</title>
        <authorList>
            <person name="Maheux A.F."/>
            <person name="Boudreau D.K."/>
            <person name="Berube E."/>
            <person name="Boissinot M."/>
            <person name="Cantin P."/>
            <person name="Raymond F."/>
            <person name="Corbeil J."/>
            <person name="Omar R.F."/>
            <person name="Bergeron M.G."/>
        </authorList>
    </citation>
    <scope>NUCLEOTIDE SEQUENCE [LARGE SCALE GENOMIC DNA]</scope>
    <source>
        <strain evidence="5 6">CCRI-19649</strain>
    </source>
</reference>
<dbReference type="Gene3D" id="3.60.21.10">
    <property type="match status" value="1"/>
</dbReference>
<dbReference type="AlphaFoldDB" id="A0A371J845"/>
<dbReference type="SUPFAM" id="SSF56300">
    <property type="entry name" value="Metallo-dependent phosphatases"/>
    <property type="match status" value="1"/>
</dbReference>
<dbReference type="Proteomes" id="UP000215694">
    <property type="component" value="Unassembled WGS sequence"/>
</dbReference>